<dbReference type="Pfam" id="PF00117">
    <property type="entry name" value="GATase"/>
    <property type="match status" value="1"/>
</dbReference>
<dbReference type="PANTHER" id="PTHR11550">
    <property type="entry name" value="CTP SYNTHASE"/>
    <property type="match status" value="1"/>
</dbReference>
<evidence type="ECO:0000313" key="18">
    <source>
        <dbReference type="EMBL" id="OGE74726.1"/>
    </source>
</evidence>
<evidence type="ECO:0000256" key="8">
    <source>
        <dbReference type="ARBA" id="ARBA00022842"/>
    </source>
</evidence>
<organism evidence="18 19">
    <name type="scientific">Candidatus Doudnabacteria bacterium RIFCSPHIGHO2_01_52_17</name>
    <dbReference type="NCBI Taxonomy" id="1817820"/>
    <lineage>
        <taxon>Bacteria</taxon>
        <taxon>Candidatus Doudnaibacteriota</taxon>
    </lineage>
</organism>
<keyword evidence="7" id="KW-0067">ATP-binding</keyword>
<evidence type="ECO:0000256" key="14">
    <source>
        <dbReference type="ARBA" id="ARBA00079941"/>
    </source>
</evidence>
<evidence type="ECO:0000313" key="19">
    <source>
        <dbReference type="Proteomes" id="UP000176547"/>
    </source>
</evidence>
<evidence type="ECO:0000256" key="2">
    <source>
        <dbReference type="ARBA" id="ARBA00007533"/>
    </source>
</evidence>
<dbReference type="InterPro" id="IPR017926">
    <property type="entry name" value="GATASE"/>
</dbReference>
<dbReference type="GO" id="GO:0042802">
    <property type="term" value="F:identical protein binding"/>
    <property type="evidence" value="ECO:0007669"/>
    <property type="project" value="TreeGrafter"/>
</dbReference>
<dbReference type="InterPro" id="IPR027417">
    <property type="entry name" value="P-loop_NTPase"/>
</dbReference>
<dbReference type="GO" id="GO:0046872">
    <property type="term" value="F:metal ion binding"/>
    <property type="evidence" value="ECO:0007669"/>
    <property type="project" value="UniProtKB-KW"/>
</dbReference>
<evidence type="ECO:0000256" key="12">
    <source>
        <dbReference type="ARBA" id="ARBA00070745"/>
    </source>
</evidence>
<evidence type="ECO:0000256" key="5">
    <source>
        <dbReference type="ARBA" id="ARBA00022723"/>
    </source>
</evidence>
<evidence type="ECO:0000256" key="15">
    <source>
        <dbReference type="ARBA" id="ARBA00083191"/>
    </source>
</evidence>
<accession>A0A1F5NAN2</accession>
<keyword evidence="5" id="KW-0479">Metal-binding</keyword>
<dbReference type="AlphaFoldDB" id="A0A1F5NAN2"/>
<proteinExistence type="inferred from homology"/>
<dbReference type="PROSITE" id="PS51273">
    <property type="entry name" value="GATASE_TYPE_1"/>
    <property type="match status" value="1"/>
</dbReference>
<comment type="caution">
    <text evidence="18">The sequence shown here is derived from an EMBL/GenBank/DDBJ whole genome shotgun (WGS) entry which is preliminary data.</text>
</comment>
<comment type="similarity">
    <text evidence="2">Belongs to the CTP synthase family.</text>
</comment>
<sequence length="564" mass="63611">MAKKISKSAKKQTRYIFVIGGVMSSVGKGVTTASIGRILISKGYKVAIVKCEMYINVDAGTIRPTEHGEVFVGSDGIEADQDLGNYERFTGNLSHSENYITQGQIYLEVIRRERNLEFGGEDVEVIPDIPNEIIRRLRIVERRQKPDFTIVEVGGTVGEYQDLLFLEAARMLHLKHPDKVQFVLVSYLPIPKTVGEMKTKPTQYAVRTLNSAGIEPDFIVCRSEQPVDGKRKTKLSLMCNVEPEAIISAPDADTIYEVPLILEKDDLGNKILAKFGYKTSAHDLKNWRGLVKRSKTARETVEIGVVGKYFATGDYTLSDSYISVVESLKHAAWANHRVPRLHWMNSEDFERDPKSLSKLAAMDGILVPGGFGGRGVEGIIAAIRYAREHKIPYFGLCYGMQLAVVEFARNVCGLKGAHTTEIDRKTKYPVIDVMAEQKKNLEDRNFGATMRLGDYPCAVKRGTIAYEAYGTTGPVMERHRHRYEVNNKFRKLLQERGMIFSGLYTKKDLVEISELDKKIHPWFLGTQFHPEFNSRLWKPQALFDGFLKAAMKRHSRPSAPARGR</sequence>
<dbReference type="InterPro" id="IPR004468">
    <property type="entry name" value="CTP_synthase"/>
</dbReference>
<comment type="catalytic activity">
    <reaction evidence="11">
        <text>UTP + L-glutamine + ATP + H2O = CTP + L-glutamate + ADP + phosphate + 2 H(+)</text>
        <dbReference type="Rhea" id="RHEA:26426"/>
        <dbReference type="ChEBI" id="CHEBI:15377"/>
        <dbReference type="ChEBI" id="CHEBI:15378"/>
        <dbReference type="ChEBI" id="CHEBI:29985"/>
        <dbReference type="ChEBI" id="CHEBI:30616"/>
        <dbReference type="ChEBI" id="CHEBI:37563"/>
        <dbReference type="ChEBI" id="CHEBI:43474"/>
        <dbReference type="ChEBI" id="CHEBI:46398"/>
        <dbReference type="ChEBI" id="CHEBI:58359"/>
        <dbReference type="ChEBI" id="CHEBI:456216"/>
        <dbReference type="EC" id="6.3.4.2"/>
    </reaction>
</comment>
<dbReference type="FunFam" id="3.40.50.300:FF:000009">
    <property type="entry name" value="CTP synthase"/>
    <property type="match status" value="1"/>
</dbReference>
<dbReference type="InterPro" id="IPR029062">
    <property type="entry name" value="Class_I_gatase-like"/>
</dbReference>
<evidence type="ECO:0000256" key="10">
    <source>
        <dbReference type="ARBA" id="ARBA00022975"/>
    </source>
</evidence>
<keyword evidence="8" id="KW-0460">Magnesium</keyword>
<dbReference type="GO" id="GO:0003883">
    <property type="term" value="F:CTP synthase activity"/>
    <property type="evidence" value="ECO:0007669"/>
    <property type="project" value="UniProtKB-EC"/>
</dbReference>
<evidence type="ECO:0000259" key="17">
    <source>
        <dbReference type="Pfam" id="PF06418"/>
    </source>
</evidence>
<dbReference type="GO" id="GO:0097268">
    <property type="term" value="C:cytoophidium"/>
    <property type="evidence" value="ECO:0007669"/>
    <property type="project" value="UniProtKB-ARBA"/>
</dbReference>
<keyword evidence="9" id="KW-0315">Glutamine amidotransferase</keyword>
<dbReference type="SUPFAM" id="SSF52317">
    <property type="entry name" value="Class I glutamine amidotransferase-like"/>
    <property type="match status" value="1"/>
</dbReference>
<dbReference type="NCBIfam" id="TIGR00337">
    <property type="entry name" value="PyrG"/>
    <property type="match status" value="1"/>
</dbReference>
<dbReference type="GO" id="GO:0044210">
    <property type="term" value="P:'de novo' CTP biosynthetic process"/>
    <property type="evidence" value="ECO:0007669"/>
    <property type="project" value="UniProtKB-UniPathway"/>
</dbReference>
<dbReference type="CDD" id="cd01746">
    <property type="entry name" value="GATase1_CTP_Synthase"/>
    <property type="match status" value="1"/>
</dbReference>
<name>A0A1F5NAN2_9BACT</name>
<evidence type="ECO:0000256" key="7">
    <source>
        <dbReference type="ARBA" id="ARBA00022840"/>
    </source>
</evidence>
<dbReference type="NCBIfam" id="NF003792">
    <property type="entry name" value="PRK05380.1"/>
    <property type="match status" value="1"/>
</dbReference>
<gene>
    <name evidence="18" type="ORF">A3K06_00285</name>
</gene>
<dbReference type="Gene3D" id="3.40.50.300">
    <property type="entry name" value="P-loop containing nucleotide triphosphate hydrolases"/>
    <property type="match status" value="1"/>
</dbReference>
<dbReference type="SUPFAM" id="SSF52540">
    <property type="entry name" value="P-loop containing nucleoside triphosphate hydrolases"/>
    <property type="match status" value="1"/>
</dbReference>
<dbReference type="GO" id="GO:0005524">
    <property type="term" value="F:ATP binding"/>
    <property type="evidence" value="ECO:0007669"/>
    <property type="project" value="UniProtKB-KW"/>
</dbReference>
<dbReference type="Pfam" id="PF06418">
    <property type="entry name" value="CTP_synth_N"/>
    <property type="match status" value="1"/>
</dbReference>
<evidence type="ECO:0000256" key="9">
    <source>
        <dbReference type="ARBA" id="ARBA00022962"/>
    </source>
</evidence>
<evidence type="ECO:0000256" key="6">
    <source>
        <dbReference type="ARBA" id="ARBA00022741"/>
    </source>
</evidence>
<evidence type="ECO:0000256" key="11">
    <source>
        <dbReference type="ARBA" id="ARBA00047781"/>
    </source>
</evidence>
<evidence type="ECO:0000259" key="16">
    <source>
        <dbReference type="Pfam" id="PF00117"/>
    </source>
</evidence>
<reference evidence="18 19" key="1">
    <citation type="journal article" date="2016" name="Nat. Commun.">
        <title>Thousands of microbial genomes shed light on interconnected biogeochemical processes in an aquifer system.</title>
        <authorList>
            <person name="Anantharaman K."/>
            <person name="Brown C.T."/>
            <person name="Hug L.A."/>
            <person name="Sharon I."/>
            <person name="Castelle C.J."/>
            <person name="Probst A.J."/>
            <person name="Thomas B.C."/>
            <person name="Singh A."/>
            <person name="Wilkins M.J."/>
            <person name="Karaoz U."/>
            <person name="Brodie E.L."/>
            <person name="Williams K.H."/>
            <person name="Hubbard S.S."/>
            <person name="Banfield J.F."/>
        </authorList>
    </citation>
    <scope>NUCLEOTIDE SEQUENCE [LARGE SCALE GENOMIC DNA]</scope>
</reference>
<dbReference type="Proteomes" id="UP000176547">
    <property type="component" value="Unassembled WGS sequence"/>
</dbReference>
<evidence type="ECO:0000256" key="3">
    <source>
        <dbReference type="ARBA" id="ARBA00012291"/>
    </source>
</evidence>
<evidence type="ECO:0000256" key="1">
    <source>
        <dbReference type="ARBA" id="ARBA00005171"/>
    </source>
</evidence>
<dbReference type="EMBL" id="MFEG01000044">
    <property type="protein sequence ID" value="OGE74726.1"/>
    <property type="molecule type" value="Genomic_DNA"/>
</dbReference>
<keyword evidence="6" id="KW-0547">Nucleotide-binding</keyword>
<feature type="domain" description="CTP synthase N-terminal" evidence="17">
    <location>
        <begin position="14"/>
        <end position="275"/>
    </location>
</feature>
<dbReference type="PANTHER" id="PTHR11550:SF0">
    <property type="entry name" value="CTP SYNTHASE-RELATED"/>
    <property type="match status" value="1"/>
</dbReference>
<keyword evidence="10" id="KW-0665">Pyrimidine biosynthesis</keyword>
<feature type="domain" description="Glutamine amidotransferase" evidence="16">
    <location>
        <begin position="317"/>
        <end position="548"/>
    </location>
</feature>
<dbReference type="EC" id="6.3.4.2" evidence="3"/>
<keyword evidence="4" id="KW-0436">Ligase</keyword>
<protein>
    <recommendedName>
        <fullName evidence="12">CTP synthase</fullName>
        <ecNumber evidence="3">6.3.4.2</ecNumber>
    </recommendedName>
    <alternativeName>
        <fullName evidence="14">Cytidine 5'-triphosphate synthase</fullName>
    </alternativeName>
    <alternativeName>
        <fullName evidence="15">Cytidine triphosphate synthetase</fullName>
    </alternativeName>
    <alternativeName>
        <fullName evidence="13">UTP--ammonia ligase</fullName>
    </alternativeName>
</protein>
<comment type="pathway">
    <text evidence="1">Pyrimidine metabolism; CTP biosynthesis via de novo pathway; CTP from UDP: step 2/2.</text>
</comment>
<evidence type="ECO:0000256" key="4">
    <source>
        <dbReference type="ARBA" id="ARBA00022598"/>
    </source>
</evidence>
<evidence type="ECO:0000256" key="13">
    <source>
        <dbReference type="ARBA" id="ARBA00075170"/>
    </source>
</evidence>
<dbReference type="GO" id="GO:0019856">
    <property type="term" value="P:pyrimidine nucleobase biosynthetic process"/>
    <property type="evidence" value="ECO:0007669"/>
    <property type="project" value="TreeGrafter"/>
</dbReference>
<dbReference type="FunFam" id="3.40.50.880:FF:000002">
    <property type="entry name" value="CTP synthase"/>
    <property type="match status" value="1"/>
</dbReference>
<dbReference type="Gene3D" id="3.40.50.880">
    <property type="match status" value="1"/>
</dbReference>
<dbReference type="UniPathway" id="UPA00159">
    <property type="reaction ID" value="UER00277"/>
</dbReference>
<dbReference type="InterPro" id="IPR033828">
    <property type="entry name" value="GATase1_CTP_Synthase"/>
</dbReference>
<dbReference type="InterPro" id="IPR017456">
    <property type="entry name" value="CTP_synthase_N"/>
</dbReference>